<evidence type="ECO:0000313" key="2">
    <source>
        <dbReference type="EMBL" id="KAF5178613.1"/>
    </source>
</evidence>
<keyword evidence="3" id="KW-1185">Reference proteome</keyword>
<dbReference type="Proteomes" id="UP000554482">
    <property type="component" value="Unassembled WGS sequence"/>
</dbReference>
<comment type="caution">
    <text evidence="2">The sequence shown here is derived from an EMBL/GenBank/DDBJ whole genome shotgun (WGS) entry which is preliminary data.</text>
</comment>
<feature type="region of interest" description="Disordered" evidence="1">
    <location>
        <begin position="1"/>
        <end position="24"/>
    </location>
</feature>
<sequence length="50" mass="5452">MSSGSNKRPFTNNNTITTTATNQTESVNEAIAQFTIEARLRAVFEESGES</sequence>
<organism evidence="2 3">
    <name type="scientific">Thalictrum thalictroides</name>
    <name type="common">Rue-anemone</name>
    <name type="synonym">Anemone thalictroides</name>
    <dbReference type="NCBI Taxonomy" id="46969"/>
    <lineage>
        <taxon>Eukaryota</taxon>
        <taxon>Viridiplantae</taxon>
        <taxon>Streptophyta</taxon>
        <taxon>Embryophyta</taxon>
        <taxon>Tracheophyta</taxon>
        <taxon>Spermatophyta</taxon>
        <taxon>Magnoliopsida</taxon>
        <taxon>Ranunculales</taxon>
        <taxon>Ranunculaceae</taxon>
        <taxon>Thalictroideae</taxon>
        <taxon>Thalictrum</taxon>
    </lineage>
</organism>
<name>A0A7J6V1B6_THATH</name>
<feature type="compositionally biased region" description="Polar residues" evidence="1">
    <location>
        <begin position="1"/>
        <end position="10"/>
    </location>
</feature>
<dbReference type="AlphaFoldDB" id="A0A7J6V1B6"/>
<evidence type="ECO:0000313" key="3">
    <source>
        <dbReference type="Proteomes" id="UP000554482"/>
    </source>
</evidence>
<proteinExistence type="predicted"/>
<reference evidence="2 3" key="1">
    <citation type="submission" date="2020-06" db="EMBL/GenBank/DDBJ databases">
        <title>Transcriptomic and genomic resources for Thalictrum thalictroides and T. hernandezii: Facilitating candidate gene discovery in an emerging model plant lineage.</title>
        <authorList>
            <person name="Arias T."/>
            <person name="Riano-Pachon D.M."/>
            <person name="Di Stilio V.S."/>
        </authorList>
    </citation>
    <scope>NUCLEOTIDE SEQUENCE [LARGE SCALE GENOMIC DNA]</scope>
    <source>
        <strain evidence="3">cv. WT478/WT964</strain>
        <tissue evidence="2">Leaves</tissue>
    </source>
</reference>
<dbReference type="EMBL" id="JABWDY010039868">
    <property type="protein sequence ID" value="KAF5178613.1"/>
    <property type="molecule type" value="Genomic_DNA"/>
</dbReference>
<feature type="non-terminal residue" evidence="2">
    <location>
        <position position="50"/>
    </location>
</feature>
<evidence type="ECO:0000256" key="1">
    <source>
        <dbReference type="SAM" id="MobiDB-lite"/>
    </source>
</evidence>
<accession>A0A7J6V1B6</accession>
<gene>
    <name evidence="2" type="ORF">FRX31_031800</name>
</gene>
<feature type="compositionally biased region" description="Low complexity" evidence="1">
    <location>
        <begin position="11"/>
        <end position="24"/>
    </location>
</feature>
<protein>
    <submittedName>
        <fullName evidence="2">Uncharacterized protein</fullName>
    </submittedName>
</protein>